<keyword evidence="6" id="KW-1185">Reference proteome</keyword>
<feature type="compositionally biased region" description="Basic residues" evidence="4">
    <location>
        <begin position="255"/>
        <end position="266"/>
    </location>
</feature>
<dbReference type="EMBL" id="JARAOO010000009">
    <property type="protein sequence ID" value="KAJ7956551.1"/>
    <property type="molecule type" value="Genomic_DNA"/>
</dbReference>
<evidence type="ECO:0000256" key="3">
    <source>
        <dbReference type="ARBA" id="ARBA00023242"/>
    </source>
</evidence>
<keyword evidence="2" id="KW-0804">Transcription</keyword>
<dbReference type="InterPro" id="IPR015943">
    <property type="entry name" value="WD40/YVTN_repeat-like_dom_sf"/>
</dbReference>
<dbReference type="Proteomes" id="UP001163823">
    <property type="component" value="Chromosome 9"/>
</dbReference>
<comment type="caution">
    <text evidence="5">The sequence shown here is derived from an EMBL/GenBank/DDBJ whole genome shotgun (WGS) entry which is preliminary data.</text>
</comment>
<dbReference type="KEGG" id="qsa:O6P43_022975"/>
<feature type="compositionally biased region" description="Basic and acidic residues" evidence="4">
    <location>
        <begin position="243"/>
        <end position="254"/>
    </location>
</feature>
<dbReference type="InterPro" id="IPR000637">
    <property type="entry name" value="HMGI/Y_DNA-bd_CS"/>
</dbReference>
<name>A0AAD7LFR0_QUISA</name>
<dbReference type="GO" id="GO:0006383">
    <property type="term" value="P:transcription by RNA polymerase III"/>
    <property type="evidence" value="ECO:0007669"/>
    <property type="project" value="TreeGrafter"/>
</dbReference>
<evidence type="ECO:0000256" key="2">
    <source>
        <dbReference type="ARBA" id="ARBA00023163"/>
    </source>
</evidence>
<evidence type="ECO:0000256" key="1">
    <source>
        <dbReference type="ARBA" id="ARBA00004123"/>
    </source>
</evidence>
<dbReference type="InterPro" id="IPR001680">
    <property type="entry name" value="WD40_rpt"/>
</dbReference>
<dbReference type="AlphaFoldDB" id="A0AAD7LFR0"/>
<dbReference type="SUPFAM" id="SSF50978">
    <property type="entry name" value="WD40 repeat-like"/>
    <property type="match status" value="1"/>
</dbReference>
<feature type="region of interest" description="Disordered" evidence="4">
    <location>
        <begin position="757"/>
        <end position="780"/>
    </location>
</feature>
<reference evidence="5" key="1">
    <citation type="journal article" date="2023" name="Science">
        <title>Elucidation of the pathway for biosynthesis of saponin adjuvants from the soapbark tree.</title>
        <authorList>
            <person name="Reed J."/>
            <person name="Orme A."/>
            <person name="El-Demerdash A."/>
            <person name="Owen C."/>
            <person name="Martin L.B.B."/>
            <person name="Misra R.C."/>
            <person name="Kikuchi S."/>
            <person name="Rejzek M."/>
            <person name="Martin A.C."/>
            <person name="Harkess A."/>
            <person name="Leebens-Mack J."/>
            <person name="Louveau T."/>
            <person name="Stephenson M.J."/>
            <person name="Osbourn A."/>
        </authorList>
    </citation>
    <scope>NUCLEOTIDE SEQUENCE</scope>
    <source>
        <strain evidence="5">S10</strain>
    </source>
</reference>
<dbReference type="PROSITE" id="PS00354">
    <property type="entry name" value="HMGI_Y"/>
    <property type="match status" value="1"/>
</dbReference>
<dbReference type="Gene3D" id="2.130.10.10">
    <property type="entry name" value="YVTN repeat-like/Quinoprotein amine dehydrogenase"/>
    <property type="match status" value="1"/>
</dbReference>
<dbReference type="GO" id="GO:0000127">
    <property type="term" value="C:transcription factor TFIIIC complex"/>
    <property type="evidence" value="ECO:0007669"/>
    <property type="project" value="TreeGrafter"/>
</dbReference>
<dbReference type="InterPro" id="IPR052416">
    <property type="entry name" value="GTF3C_component"/>
</dbReference>
<keyword evidence="3" id="KW-0539">Nucleus</keyword>
<dbReference type="SMART" id="SM00320">
    <property type="entry name" value="WD40"/>
    <property type="match status" value="6"/>
</dbReference>
<dbReference type="PANTHER" id="PTHR15052">
    <property type="entry name" value="RNA POLYMERASE III TRANSCRIPTION INITIATION FACTOR COMPLEX SUBUNIT"/>
    <property type="match status" value="1"/>
</dbReference>
<protein>
    <submittedName>
        <fullName evidence="5">General transcription factor 3C polypeptide 2</fullName>
    </submittedName>
</protein>
<dbReference type="PANTHER" id="PTHR15052:SF2">
    <property type="entry name" value="GENERAL TRANSCRIPTION FACTOR 3C POLYPEPTIDE 2"/>
    <property type="match status" value="1"/>
</dbReference>
<accession>A0AAD7LFR0</accession>
<proteinExistence type="predicted"/>
<dbReference type="GO" id="GO:0005634">
    <property type="term" value="C:nucleus"/>
    <property type="evidence" value="ECO:0007669"/>
    <property type="project" value="UniProtKB-SubCell"/>
</dbReference>
<feature type="region of interest" description="Disordered" evidence="4">
    <location>
        <begin position="230"/>
        <end position="295"/>
    </location>
</feature>
<feature type="region of interest" description="Disordered" evidence="4">
    <location>
        <begin position="701"/>
        <end position="720"/>
    </location>
</feature>
<evidence type="ECO:0000313" key="6">
    <source>
        <dbReference type="Proteomes" id="UP001163823"/>
    </source>
</evidence>
<sequence>MEEANRELEEPAIAELLHGRRQKKKKVVSSSEKVAVDAEISTGLTSKETDKKAENVAVEAQTSTGYFNGGNEARVRVSLFDCSVENFFGAIDTISKLCGVAEDDNIPQSELLRLSSSITFSREWRDYNYDPKAIRFACELGSAEAKDVVNDISLPQFSSATVPKKEGQFGNAKYMESSRDFVMNAGGPVWALHWCPRIHEALDCSVKSEFIAVAAHPPGASYHKIGSSLTGRVKKPRGRPRMKPIEEPADEKSTLLKRPRGRPRKKPIQELADEKSILLNPSGRPRKKTIEDPADGLSFSDQYVEGLAVQIPEGSTKMLPVDVVAGNSKEYAIKDSGKKRESCRKAISACNNTVLETSTRRRRLETINKEQCYKDESSLFLTQYEDDTNHQAHHRSGQASVTADCLIPQDITFPRVVPCLAHSGKVAWDVKWRPYNEYDSVCKHRMGYLAVLLGNGSLEVWEVPLPCALRAIYSYEEGTDPRFIQSIPLTLEWSVLPPHDYLLAGCHDGTVALWKFCANSSCKDTRPLLCFRADTVPIRAVAWALFESNSDSANVILTAGHGDVKFWDLRDPFRPLWNYPMSRNIYSLDWLSNPSCVIMSFDDGTMKTLSLVKAAYDVPVTGLSCVPKPGSHTFMCSSFAIWSIQVSRITGMVAYCCANGSVLRFQLTTKGVESEHSKVRPSQFMCGSITEENATLTVNTPMESSPFPLMPLPRGSHEPSSMRAYGERLNEMMATTSYSDNQTLALCNSDDLALESESEGATVKRKKTPTVSSSGKKKPIGDQALVCKDSEQMNGNGKLDPGNNIEVFPPKTVALHRVRWNTNRGSESWLCYGGASGLVRCHEIVLSDLDVKLAKKR</sequence>
<dbReference type="InterPro" id="IPR036322">
    <property type="entry name" value="WD40_repeat_dom_sf"/>
</dbReference>
<organism evidence="5 6">
    <name type="scientific">Quillaja saponaria</name>
    <name type="common">Soap bark tree</name>
    <dbReference type="NCBI Taxonomy" id="32244"/>
    <lineage>
        <taxon>Eukaryota</taxon>
        <taxon>Viridiplantae</taxon>
        <taxon>Streptophyta</taxon>
        <taxon>Embryophyta</taxon>
        <taxon>Tracheophyta</taxon>
        <taxon>Spermatophyta</taxon>
        <taxon>Magnoliopsida</taxon>
        <taxon>eudicotyledons</taxon>
        <taxon>Gunneridae</taxon>
        <taxon>Pentapetalae</taxon>
        <taxon>rosids</taxon>
        <taxon>fabids</taxon>
        <taxon>Fabales</taxon>
        <taxon>Quillajaceae</taxon>
        <taxon>Quillaja</taxon>
    </lineage>
</organism>
<dbReference type="GO" id="GO:0006355">
    <property type="term" value="P:regulation of DNA-templated transcription"/>
    <property type="evidence" value="ECO:0007669"/>
    <property type="project" value="InterPro"/>
</dbReference>
<evidence type="ECO:0000313" key="5">
    <source>
        <dbReference type="EMBL" id="KAJ7956551.1"/>
    </source>
</evidence>
<evidence type="ECO:0000256" key="4">
    <source>
        <dbReference type="SAM" id="MobiDB-lite"/>
    </source>
</evidence>
<feature type="region of interest" description="Disordered" evidence="4">
    <location>
        <begin position="26"/>
        <end position="45"/>
    </location>
</feature>
<comment type="subcellular location">
    <subcellularLocation>
        <location evidence="1">Nucleus</location>
    </subcellularLocation>
</comment>
<gene>
    <name evidence="5" type="ORF">O6P43_022975</name>
</gene>
<feature type="compositionally biased region" description="Basic residues" evidence="4">
    <location>
        <begin position="232"/>
        <end position="242"/>
    </location>
</feature>